<feature type="region of interest" description="Disordered" evidence="1">
    <location>
        <begin position="843"/>
        <end position="919"/>
    </location>
</feature>
<dbReference type="InterPro" id="IPR043153">
    <property type="entry name" value="DENN_C"/>
</dbReference>
<feature type="region of interest" description="Disordered" evidence="1">
    <location>
        <begin position="1174"/>
        <end position="1212"/>
    </location>
</feature>
<feature type="compositionally biased region" description="Low complexity" evidence="1">
    <location>
        <begin position="1048"/>
        <end position="1059"/>
    </location>
</feature>
<comment type="caution">
    <text evidence="3">The sequence shown here is derived from an EMBL/GenBank/DDBJ whole genome shotgun (WGS) entry which is preliminary data.</text>
</comment>
<dbReference type="Gene3D" id="3.40.50.11500">
    <property type="match status" value="1"/>
</dbReference>
<feature type="region of interest" description="Disordered" evidence="1">
    <location>
        <begin position="1039"/>
        <end position="1147"/>
    </location>
</feature>
<feature type="compositionally biased region" description="Low complexity" evidence="1">
    <location>
        <begin position="970"/>
        <end position="980"/>
    </location>
</feature>
<feature type="region of interest" description="Disordered" evidence="1">
    <location>
        <begin position="1344"/>
        <end position="1371"/>
    </location>
</feature>
<feature type="compositionally biased region" description="Gly residues" evidence="1">
    <location>
        <begin position="981"/>
        <end position="993"/>
    </location>
</feature>
<feature type="compositionally biased region" description="Low complexity" evidence="1">
    <location>
        <begin position="452"/>
        <end position="462"/>
    </location>
</feature>
<reference evidence="3 4" key="1">
    <citation type="journal article" date="2023" name="Commun. Biol.">
        <title>Reorganization of the ancestral sex-determining regions during the evolution of trioecy in Pleodorina starrii.</title>
        <authorList>
            <person name="Takahashi K."/>
            <person name="Suzuki S."/>
            <person name="Kawai-Toyooka H."/>
            <person name="Yamamoto K."/>
            <person name="Hamaji T."/>
            <person name="Ootsuki R."/>
            <person name="Yamaguchi H."/>
            <person name="Kawachi M."/>
            <person name="Higashiyama T."/>
            <person name="Nozaki H."/>
        </authorList>
    </citation>
    <scope>NUCLEOTIDE SEQUENCE [LARGE SCALE GENOMIC DNA]</scope>
    <source>
        <strain evidence="3 4">NIES-4479</strain>
    </source>
</reference>
<dbReference type="Pfam" id="PF02141">
    <property type="entry name" value="DENN"/>
    <property type="match status" value="1"/>
</dbReference>
<feature type="compositionally biased region" description="Gly residues" evidence="1">
    <location>
        <begin position="129"/>
        <end position="139"/>
    </location>
</feature>
<accession>A0A9W6BRN1</accession>
<proteinExistence type="predicted"/>
<keyword evidence="4" id="KW-1185">Reference proteome</keyword>
<evidence type="ECO:0000313" key="4">
    <source>
        <dbReference type="Proteomes" id="UP001165080"/>
    </source>
</evidence>
<dbReference type="SMART" id="SM00799">
    <property type="entry name" value="DENN"/>
    <property type="match status" value="1"/>
</dbReference>
<feature type="region of interest" description="Disordered" evidence="1">
    <location>
        <begin position="1226"/>
        <end position="1261"/>
    </location>
</feature>
<protein>
    <recommendedName>
        <fullName evidence="2">UDENN domain-containing protein</fullName>
    </recommendedName>
</protein>
<evidence type="ECO:0000313" key="3">
    <source>
        <dbReference type="EMBL" id="GLC56271.1"/>
    </source>
</evidence>
<feature type="region of interest" description="Disordered" evidence="1">
    <location>
        <begin position="947"/>
        <end position="993"/>
    </location>
</feature>
<dbReference type="InterPro" id="IPR001194">
    <property type="entry name" value="cDENN_dom"/>
</dbReference>
<feature type="domain" description="UDENN" evidence="2">
    <location>
        <begin position="1286"/>
        <end position="1759"/>
    </location>
</feature>
<feature type="compositionally biased region" description="Low complexity" evidence="1">
    <location>
        <begin position="473"/>
        <end position="491"/>
    </location>
</feature>
<dbReference type="InterPro" id="IPR051942">
    <property type="entry name" value="DENN_domain_containing_2"/>
</dbReference>
<feature type="compositionally biased region" description="Low complexity" evidence="1">
    <location>
        <begin position="1362"/>
        <end position="1371"/>
    </location>
</feature>
<gene>
    <name evidence="3" type="primary">PLEST008878</name>
    <name evidence="3" type="ORF">PLESTB_001086800</name>
</gene>
<dbReference type="PANTHER" id="PTHR15288">
    <property type="entry name" value="DENN DOMAIN-CONTAINING PROTEIN 2"/>
    <property type="match status" value="1"/>
</dbReference>
<name>A0A9W6BRN1_9CHLO</name>
<dbReference type="EMBL" id="BRXU01000015">
    <property type="protein sequence ID" value="GLC56271.1"/>
    <property type="molecule type" value="Genomic_DNA"/>
</dbReference>
<feature type="region of interest" description="Disordered" evidence="1">
    <location>
        <begin position="615"/>
        <end position="645"/>
    </location>
</feature>
<dbReference type="PROSITE" id="PS50211">
    <property type="entry name" value="DENN"/>
    <property type="match status" value="1"/>
</dbReference>
<dbReference type="PANTHER" id="PTHR15288:SF0">
    <property type="entry name" value="UDENN DOMAIN-CONTAINING PROTEIN"/>
    <property type="match status" value="1"/>
</dbReference>
<feature type="compositionally biased region" description="Pro residues" evidence="1">
    <location>
        <begin position="1345"/>
        <end position="1361"/>
    </location>
</feature>
<feature type="compositionally biased region" description="Pro residues" evidence="1">
    <location>
        <begin position="1060"/>
        <end position="1071"/>
    </location>
</feature>
<dbReference type="Proteomes" id="UP001165080">
    <property type="component" value="Unassembled WGS sequence"/>
</dbReference>
<dbReference type="Gene3D" id="3.30.450.200">
    <property type="match status" value="1"/>
</dbReference>
<feature type="compositionally biased region" description="Basic and acidic residues" evidence="1">
    <location>
        <begin position="960"/>
        <end position="969"/>
    </location>
</feature>
<feature type="region of interest" description="Disordered" evidence="1">
    <location>
        <begin position="341"/>
        <end position="381"/>
    </location>
</feature>
<feature type="compositionally biased region" description="Low complexity" evidence="1">
    <location>
        <begin position="849"/>
        <end position="858"/>
    </location>
</feature>
<organism evidence="3 4">
    <name type="scientific">Pleodorina starrii</name>
    <dbReference type="NCBI Taxonomy" id="330485"/>
    <lineage>
        <taxon>Eukaryota</taxon>
        <taxon>Viridiplantae</taxon>
        <taxon>Chlorophyta</taxon>
        <taxon>core chlorophytes</taxon>
        <taxon>Chlorophyceae</taxon>
        <taxon>CS clade</taxon>
        <taxon>Chlamydomonadales</taxon>
        <taxon>Volvocaceae</taxon>
        <taxon>Pleodorina</taxon>
    </lineage>
</organism>
<sequence>MKNDSKRGEESTFTRWGKSIASAFKTTKKEVEKHEPSGPSINPEALTAQKREWIDSQAAQVQQTLATWPEHLFEHFFVIGLPPDIEVTQIAQDLWAQEVRQRQDGGGEPGASGSTAASTSTSGAAGSMAGAGGGGGGRAGSKPQQYDKAPRPAYDAQVLFRHPVAKAAPLNDQELVDLCFPHKVAPVKLRRSPSLSSLHEVVYGRHAAARDDQCFIFLLKVGTSLPLYGVCCAVPEVLHRPPHLARHLFPACRMPFRSVMISAPRVYCLLSHYPFFDLHFQVLNVILGMERLHRTIDFNAEMDSYTASSAYGAATSAATAAGATSGCGGGGGRGVVAGVVGKGSQQQQQQQQSQGQAHQSHNGSGNQTQQHRHLQQQQQQQRDAVGLSSRCYCADCAVAIADMYPGLMQPPREVDPLQRRHSRSGRPAAVAAAAAGRSPLDDSREVGPTHGSAAAPPQQAASTAIRTHGSVRLLSEPGSAGLPSSPLAAPSPAGPGGSSPDAAGEGGCPAVQVCCQACGRPLGVAPGAHWGPTGEVRTAHEQGLLEEATEALENALDKLALLPRAVAAGVTEAAAAAAAVLRRASPGAASIYGPAAAGPRPGAPEPLSFAVSAVGGAATGDDDDDGDGGTPRPRHTDSYLSSDMGTPHAALASSVTSLAAARALVAAPAEAASNLAHKVIRDTLKAFESGGDGGGGGGPLRDTAAPPLPDGLHIHRVGPEHGAFIAVNGGVPSVSPLTARRSALPPLEEGGSGDAAVAPPLAAARSVMPPPPPPLAAWHSSVAALGGVGGGGGGGLDTASLSLGGDPRAPSLVQQLMRSVMVPPLSPVTATTAAALAASEPYAAGGRGRSCSSASCGAHSAIQSPQLPSSPRQDMAAQQQQQQQQPPQQPPQHHHPLAGNASPRQVAPPPAGAAAAAAAAEPCSPTAAAAADGQTHNWSFLQRLGRLGSLPRSPGAEPPSGREKGRSEGGARASPPANAAAGGGRASASGGGGHGMASAFAVAIDLAAAVEQQIASPPTPLVYDAVAAAAAQSSDDWRLAAQPPPARCDPAAARDGAAFPPRPPPLPPLPLPCSTGASGGGGGHAVDDTASHYASLPHSGPTSRHVTAPGDATQGPGDGDERRAGEDSGTAEAVAAAAPPPSRQHLPPLATAASRLMAEYSGVSVNPSETSFYSAEGAEEDCTPREDADGADEAPSAASPSPAPAGEAAAPAPAAVTAAVPASAAHAAAAQPSSRRSSAGSGRPAESRLSVELPPPQFNGGVGTVVPVVQRTRGTPPLAPQFSVAAAAATATNHGGTGGTTGIALDSRPAPATVSLTALPSRLSRTSATFALGLGASADAAAFSPPQPPAAAAAAPPPLPPAVSSRRSGAAVSSQQLQLPAVAAAPPPPPLVATVSTAQLPASPPPAGVVVTSADMTHHFSPRRALDQLYDHPLVHPGEQLTLRFGGVATLSFTRPVLGRRFTVVGHPRAIQAYAEAELAEGLQHWTTAVLCRSLSLDNLLLVLTAALLERQVVVFCPAISVLSCCVLGLLPLLRPFGWQSLLLPVTPASMMGFLEAPVPFVLGVQYKTSDVMARCSHLIRVNVYKDQVKNAGAPLPQLPGLKRLAAALAPHHSLLRRRLAHQAAGGAAGGAGGGEGAGRGGATGSTAAAKGLGALLAGGGVPDVPADGGRSLRSLSPAEQSATSSFLSVLAQHLGSICGDLRPHVITNVGLAKRTGVLMKESLMEVIPPKDKPFVRQFIETQMFSVWSDALISANFEGSFAAT</sequence>
<feature type="region of interest" description="Disordered" evidence="1">
    <location>
        <begin position="100"/>
        <end position="149"/>
    </location>
</feature>
<feature type="compositionally biased region" description="Low complexity" evidence="1">
    <location>
        <begin position="1193"/>
        <end position="1212"/>
    </location>
</feature>
<feature type="compositionally biased region" description="Low complexity" evidence="1">
    <location>
        <begin position="111"/>
        <end position="128"/>
    </location>
</feature>
<evidence type="ECO:0000256" key="1">
    <source>
        <dbReference type="SAM" id="MobiDB-lite"/>
    </source>
</evidence>
<feature type="compositionally biased region" description="Low complexity" evidence="1">
    <location>
        <begin position="1226"/>
        <end position="1248"/>
    </location>
</feature>
<dbReference type="OrthoDB" id="6019893at2759"/>
<dbReference type="InterPro" id="IPR037516">
    <property type="entry name" value="Tripartite_DENN"/>
</dbReference>
<evidence type="ECO:0000259" key="2">
    <source>
        <dbReference type="PROSITE" id="PS50211"/>
    </source>
</evidence>
<feature type="compositionally biased region" description="Polar residues" evidence="1">
    <location>
        <begin position="861"/>
        <end position="872"/>
    </location>
</feature>
<feature type="region of interest" description="Disordered" evidence="1">
    <location>
        <begin position="409"/>
        <end position="505"/>
    </location>
</feature>